<feature type="domain" description="N-acetyltransferase" evidence="1">
    <location>
        <begin position="11"/>
        <end position="155"/>
    </location>
</feature>
<evidence type="ECO:0000313" key="3">
    <source>
        <dbReference type="Proteomes" id="UP000290759"/>
    </source>
</evidence>
<evidence type="ECO:0000313" key="2">
    <source>
        <dbReference type="EMBL" id="RYC33382.1"/>
    </source>
</evidence>
<dbReference type="GO" id="GO:0016747">
    <property type="term" value="F:acyltransferase activity, transferring groups other than amino-acyl groups"/>
    <property type="evidence" value="ECO:0007669"/>
    <property type="project" value="InterPro"/>
</dbReference>
<keyword evidence="2" id="KW-0808">Transferase</keyword>
<organism evidence="2 3">
    <name type="scientific">Lichenibacterium minor</name>
    <dbReference type="NCBI Taxonomy" id="2316528"/>
    <lineage>
        <taxon>Bacteria</taxon>
        <taxon>Pseudomonadati</taxon>
        <taxon>Pseudomonadota</taxon>
        <taxon>Alphaproteobacteria</taxon>
        <taxon>Hyphomicrobiales</taxon>
        <taxon>Lichenihabitantaceae</taxon>
        <taxon>Lichenibacterium</taxon>
    </lineage>
</organism>
<sequence length="176" mass="18362">MTESSLSLSVVVVREAAADAAAVERLAERAFGPGRFARTAYRLREVAEPDWDLCFVARVSTLLVGANRMTPIRIGDAPALMLGPLTVDPAFRGRGIAAGLVVRSLDAARAAGHGLVMLVGDEPYYRRFGFARAPAGRLQMPGPVDAARVLWCELAPGASAAASGPVGARRGAVPPA</sequence>
<dbReference type="CDD" id="cd04301">
    <property type="entry name" value="NAT_SF"/>
    <property type="match status" value="1"/>
</dbReference>
<dbReference type="EMBL" id="QYBB01000002">
    <property type="protein sequence ID" value="RYC33382.1"/>
    <property type="molecule type" value="Genomic_DNA"/>
</dbReference>
<proteinExistence type="predicted"/>
<dbReference type="InterPro" id="IPR016181">
    <property type="entry name" value="Acyl_CoA_acyltransferase"/>
</dbReference>
<dbReference type="SUPFAM" id="SSF55729">
    <property type="entry name" value="Acyl-CoA N-acyltransferases (Nat)"/>
    <property type="match status" value="1"/>
</dbReference>
<keyword evidence="3" id="KW-1185">Reference proteome</keyword>
<dbReference type="AlphaFoldDB" id="A0A4Q2UA38"/>
<dbReference type="OrthoDB" id="9815099at2"/>
<dbReference type="RefSeq" id="WP_129223218.1">
    <property type="nucleotide sequence ID" value="NZ_QYBB01000002.1"/>
</dbReference>
<dbReference type="Gene3D" id="3.40.630.30">
    <property type="match status" value="1"/>
</dbReference>
<gene>
    <name evidence="2" type="ORF">D3273_02600</name>
</gene>
<dbReference type="PROSITE" id="PS51186">
    <property type="entry name" value="GNAT"/>
    <property type="match status" value="1"/>
</dbReference>
<name>A0A4Q2UA38_9HYPH</name>
<comment type="caution">
    <text evidence="2">The sequence shown here is derived from an EMBL/GenBank/DDBJ whole genome shotgun (WGS) entry which is preliminary data.</text>
</comment>
<evidence type="ECO:0000259" key="1">
    <source>
        <dbReference type="PROSITE" id="PS51186"/>
    </source>
</evidence>
<dbReference type="InterPro" id="IPR000182">
    <property type="entry name" value="GNAT_dom"/>
</dbReference>
<dbReference type="Proteomes" id="UP000290759">
    <property type="component" value="Unassembled WGS sequence"/>
</dbReference>
<protein>
    <submittedName>
        <fullName evidence="2">N-acetyltransferase</fullName>
    </submittedName>
</protein>
<reference evidence="2 3" key="2">
    <citation type="submission" date="2019-02" db="EMBL/GenBank/DDBJ databases">
        <title>'Lichenibacterium ramalinii' gen. nov. sp. nov., 'Lichenibacterium minor' gen. nov. sp. nov.</title>
        <authorList>
            <person name="Pankratov T."/>
        </authorList>
    </citation>
    <scope>NUCLEOTIDE SEQUENCE [LARGE SCALE GENOMIC DNA]</scope>
    <source>
        <strain evidence="2 3">RmlP026</strain>
    </source>
</reference>
<dbReference type="Pfam" id="PF13527">
    <property type="entry name" value="Acetyltransf_9"/>
    <property type="match status" value="1"/>
</dbReference>
<reference evidence="2 3" key="1">
    <citation type="submission" date="2018-12" db="EMBL/GenBank/DDBJ databases">
        <authorList>
            <person name="Grouzdev D.S."/>
            <person name="Krutkina M.S."/>
        </authorList>
    </citation>
    <scope>NUCLEOTIDE SEQUENCE [LARGE SCALE GENOMIC DNA]</scope>
    <source>
        <strain evidence="2 3">RmlP026</strain>
    </source>
</reference>
<accession>A0A4Q2UA38</accession>